<dbReference type="InterPro" id="IPR044880">
    <property type="entry name" value="NCX_ion-bd_dom_sf"/>
</dbReference>
<evidence type="ECO:0000259" key="7">
    <source>
        <dbReference type="Pfam" id="PF01699"/>
    </source>
</evidence>
<dbReference type="InterPro" id="IPR004837">
    <property type="entry name" value="NaCa_Exmemb"/>
</dbReference>
<dbReference type="InterPro" id="IPR004481">
    <property type="entry name" value="K/Na/Ca-exchanger"/>
</dbReference>
<feature type="compositionally biased region" description="Basic and acidic residues" evidence="5">
    <location>
        <begin position="183"/>
        <end position="192"/>
    </location>
</feature>
<dbReference type="Pfam" id="PF01699">
    <property type="entry name" value="Na_Ca_ex"/>
    <property type="match status" value="2"/>
</dbReference>
<dbReference type="NCBIfam" id="TIGR00367">
    <property type="entry name" value="calcium/sodium antiporter"/>
    <property type="match status" value="1"/>
</dbReference>
<organism evidence="8 9">
    <name type="scientific">Candidatus Scalindua brodae</name>
    <dbReference type="NCBI Taxonomy" id="237368"/>
    <lineage>
        <taxon>Bacteria</taxon>
        <taxon>Pseudomonadati</taxon>
        <taxon>Planctomycetota</taxon>
        <taxon>Candidatus Brocadiia</taxon>
        <taxon>Candidatus Brocadiales</taxon>
        <taxon>Candidatus Scalinduaceae</taxon>
        <taxon>Candidatus Scalindua</taxon>
    </lineage>
</organism>
<dbReference type="GO" id="GO:0008273">
    <property type="term" value="F:calcium, potassium:sodium antiporter activity"/>
    <property type="evidence" value="ECO:0007669"/>
    <property type="project" value="TreeGrafter"/>
</dbReference>
<comment type="subcellular location">
    <subcellularLocation>
        <location evidence="1">Membrane</location>
        <topology evidence="1">Multi-pass membrane protein</topology>
    </subcellularLocation>
</comment>
<evidence type="ECO:0000313" key="8">
    <source>
        <dbReference type="EMBL" id="KHE93670.1"/>
    </source>
</evidence>
<keyword evidence="2 6" id="KW-0812">Transmembrane</keyword>
<evidence type="ECO:0000256" key="4">
    <source>
        <dbReference type="ARBA" id="ARBA00023136"/>
    </source>
</evidence>
<evidence type="ECO:0000256" key="3">
    <source>
        <dbReference type="ARBA" id="ARBA00022989"/>
    </source>
</evidence>
<gene>
    <name evidence="8" type="ORF">SCABRO_00536</name>
</gene>
<name>A0A0B0ESL6_9BACT</name>
<accession>A0A0B0ESL6</accession>
<evidence type="ECO:0000256" key="5">
    <source>
        <dbReference type="SAM" id="MobiDB-lite"/>
    </source>
</evidence>
<dbReference type="GO" id="GO:0005886">
    <property type="term" value="C:plasma membrane"/>
    <property type="evidence" value="ECO:0007669"/>
    <property type="project" value="TreeGrafter"/>
</dbReference>
<dbReference type="GO" id="GO:0006874">
    <property type="term" value="P:intracellular calcium ion homeostasis"/>
    <property type="evidence" value="ECO:0007669"/>
    <property type="project" value="TreeGrafter"/>
</dbReference>
<reference evidence="8 9" key="1">
    <citation type="submission" date="2014-10" db="EMBL/GenBank/DDBJ databases">
        <title>Draft genome of anammox bacterium scalindua brodae, obtained using differential coverage binning of sequence data from two enrichment reactors.</title>
        <authorList>
            <person name="Speth D.R."/>
            <person name="Russ L."/>
            <person name="Kartal B."/>
            <person name="Op den Camp H.J."/>
            <person name="Dutilh B.E."/>
            <person name="Jetten M.S."/>
        </authorList>
    </citation>
    <scope>NUCLEOTIDE SEQUENCE [LARGE SCALE GENOMIC DNA]</scope>
    <source>
        <strain evidence="8">RU1</strain>
    </source>
</reference>
<comment type="caution">
    <text evidence="8">The sequence shown here is derived from an EMBL/GenBank/DDBJ whole genome shotgun (WGS) entry which is preliminary data.</text>
</comment>
<keyword evidence="4 6" id="KW-0472">Membrane</keyword>
<feature type="transmembrane region" description="Helical" evidence="6">
    <location>
        <begin position="303"/>
        <end position="321"/>
    </location>
</feature>
<evidence type="ECO:0000313" key="9">
    <source>
        <dbReference type="Proteomes" id="UP000030652"/>
    </source>
</evidence>
<feature type="transmembrane region" description="Helical" evidence="6">
    <location>
        <begin position="68"/>
        <end position="92"/>
    </location>
</feature>
<feature type="transmembrane region" description="Helical" evidence="6">
    <location>
        <begin position="203"/>
        <end position="223"/>
    </location>
</feature>
<feature type="transmembrane region" description="Helical" evidence="6">
    <location>
        <begin position="229"/>
        <end position="249"/>
    </location>
</feature>
<feature type="transmembrane region" description="Helical" evidence="6">
    <location>
        <begin position="126"/>
        <end position="142"/>
    </location>
</feature>
<sequence length="348" mass="37431">MLLQSILFFVGITGVYFGAEWLVKGSSKLSRDLGIKPIVIGLTVVAFGTSSPEFAVSLTAAIKGSNDIAIGNIIGSNIANIGLILGIAAIVLPLEVEKVIMKRELPLMIGISAGLYLMAIDRKIGFIDGLLLFAGIILYIGYQIHNTLNYKKETRNSTGNTEDVPARASSVNSSCLQADSSIPDDKADRPESTNEEGQTRRHLLFNIVYIVIGLACLLVGSHILVKSAIFIAGSFGISEMVIGMTVVAFGTSVPEMATSVVSALRKEADICVGNVVGSNIFNILMVLGPVALVRPLNVARETLFFEFPVMLLFSIALIPMIRGNMRVNRLEGIVLVSGYFAFIFLLFR</sequence>
<feature type="transmembrane region" description="Helical" evidence="6">
    <location>
        <begin position="270"/>
        <end position="291"/>
    </location>
</feature>
<feature type="region of interest" description="Disordered" evidence="5">
    <location>
        <begin position="154"/>
        <end position="195"/>
    </location>
</feature>
<evidence type="ECO:0000256" key="2">
    <source>
        <dbReference type="ARBA" id="ARBA00022692"/>
    </source>
</evidence>
<dbReference type="PANTHER" id="PTHR10846">
    <property type="entry name" value="SODIUM/POTASSIUM/CALCIUM EXCHANGER"/>
    <property type="match status" value="1"/>
</dbReference>
<dbReference type="eggNOG" id="COG0530">
    <property type="taxonomic scope" value="Bacteria"/>
</dbReference>
<evidence type="ECO:0000256" key="1">
    <source>
        <dbReference type="ARBA" id="ARBA00004141"/>
    </source>
</evidence>
<feature type="compositionally biased region" description="Polar residues" evidence="5">
    <location>
        <begin position="169"/>
        <end position="180"/>
    </location>
</feature>
<dbReference type="PANTHER" id="PTHR10846:SF8">
    <property type="entry name" value="INNER MEMBRANE PROTEIN YRBG"/>
    <property type="match status" value="1"/>
</dbReference>
<dbReference type="GO" id="GO:0005262">
    <property type="term" value="F:calcium channel activity"/>
    <property type="evidence" value="ECO:0007669"/>
    <property type="project" value="TreeGrafter"/>
</dbReference>
<feature type="transmembrane region" description="Helical" evidence="6">
    <location>
        <begin position="6"/>
        <end position="23"/>
    </location>
</feature>
<dbReference type="PATRIC" id="fig|237368.3.peg.580"/>
<dbReference type="AlphaFoldDB" id="A0A0B0ESL6"/>
<proteinExistence type="predicted"/>
<protein>
    <submittedName>
        <fullName evidence="8">Ca2+/Na+ antiporter</fullName>
    </submittedName>
</protein>
<keyword evidence="3 6" id="KW-1133">Transmembrane helix</keyword>
<dbReference type="Gene3D" id="1.20.1420.30">
    <property type="entry name" value="NCX, central ion-binding region"/>
    <property type="match status" value="2"/>
</dbReference>
<feature type="transmembrane region" description="Helical" evidence="6">
    <location>
        <begin position="35"/>
        <end position="62"/>
    </location>
</feature>
<dbReference type="EMBL" id="JRYO01000041">
    <property type="protein sequence ID" value="KHE93670.1"/>
    <property type="molecule type" value="Genomic_DNA"/>
</dbReference>
<dbReference type="Proteomes" id="UP000030652">
    <property type="component" value="Unassembled WGS sequence"/>
</dbReference>
<evidence type="ECO:0000256" key="6">
    <source>
        <dbReference type="SAM" id="Phobius"/>
    </source>
</evidence>
<feature type="domain" description="Sodium/calcium exchanger membrane region" evidence="7">
    <location>
        <begin position="6"/>
        <end position="144"/>
    </location>
</feature>
<feature type="transmembrane region" description="Helical" evidence="6">
    <location>
        <begin position="330"/>
        <end position="347"/>
    </location>
</feature>
<feature type="domain" description="Sodium/calcium exchanger membrane region" evidence="7">
    <location>
        <begin position="207"/>
        <end position="347"/>
    </location>
</feature>